<proteinExistence type="predicted"/>
<protein>
    <submittedName>
        <fullName evidence="2">Uncharacterized protein</fullName>
    </submittedName>
</protein>
<keyword evidence="3" id="KW-1185">Reference proteome</keyword>
<dbReference type="AlphaFoldDB" id="A0A5C3KAP3"/>
<accession>A0A5C3KAP3</accession>
<evidence type="ECO:0000313" key="3">
    <source>
        <dbReference type="Proteomes" id="UP000307440"/>
    </source>
</evidence>
<organism evidence="2 3">
    <name type="scientific">Coprinopsis marcescibilis</name>
    <name type="common">Agaric fungus</name>
    <name type="synonym">Psathyrella marcescibilis</name>
    <dbReference type="NCBI Taxonomy" id="230819"/>
    <lineage>
        <taxon>Eukaryota</taxon>
        <taxon>Fungi</taxon>
        <taxon>Dikarya</taxon>
        <taxon>Basidiomycota</taxon>
        <taxon>Agaricomycotina</taxon>
        <taxon>Agaricomycetes</taxon>
        <taxon>Agaricomycetidae</taxon>
        <taxon>Agaricales</taxon>
        <taxon>Agaricineae</taxon>
        <taxon>Psathyrellaceae</taxon>
        <taxon>Coprinopsis</taxon>
    </lineage>
</organism>
<dbReference type="EMBL" id="ML210577">
    <property type="protein sequence ID" value="TFK17051.1"/>
    <property type="molecule type" value="Genomic_DNA"/>
</dbReference>
<sequence>MLGDVDPDWTVPTGFEIRLLFLSFTAAFSVSILVAWFLPSSILFSLPPTDRADCFAII</sequence>
<keyword evidence="1" id="KW-0812">Transmembrane</keyword>
<evidence type="ECO:0000313" key="2">
    <source>
        <dbReference type="EMBL" id="TFK17051.1"/>
    </source>
</evidence>
<feature type="transmembrane region" description="Helical" evidence="1">
    <location>
        <begin position="20"/>
        <end position="38"/>
    </location>
</feature>
<gene>
    <name evidence="2" type="ORF">FA15DRAFT_676342</name>
</gene>
<evidence type="ECO:0000256" key="1">
    <source>
        <dbReference type="SAM" id="Phobius"/>
    </source>
</evidence>
<reference evidence="2 3" key="1">
    <citation type="journal article" date="2019" name="Nat. Ecol. Evol.">
        <title>Megaphylogeny resolves global patterns of mushroom evolution.</title>
        <authorList>
            <person name="Varga T."/>
            <person name="Krizsan K."/>
            <person name="Foldi C."/>
            <person name="Dima B."/>
            <person name="Sanchez-Garcia M."/>
            <person name="Sanchez-Ramirez S."/>
            <person name="Szollosi G.J."/>
            <person name="Szarkandi J.G."/>
            <person name="Papp V."/>
            <person name="Albert L."/>
            <person name="Andreopoulos W."/>
            <person name="Angelini C."/>
            <person name="Antonin V."/>
            <person name="Barry K.W."/>
            <person name="Bougher N.L."/>
            <person name="Buchanan P."/>
            <person name="Buyck B."/>
            <person name="Bense V."/>
            <person name="Catcheside P."/>
            <person name="Chovatia M."/>
            <person name="Cooper J."/>
            <person name="Damon W."/>
            <person name="Desjardin D."/>
            <person name="Finy P."/>
            <person name="Geml J."/>
            <person name="Haridas S."/>
            <person name="Hughes K."/>
            <person name="Justo A."/>
            <person name="Karasinski D."/>
            <person name="Kautmanova I."/>
            <person name="Kiss B."/>
            <person name="Kocsube S."/>
            <person name="Kotiranta H."/>
            <person name="LaButti K.M."/>
            <person name="Lechner B.E."/>
            <person name="Liimatainen K."/>
            <person name="Lipzen A."/>
            <person name="Lukacs Z."/>
            <person name="Mihaltcheva S."/>
            <person name="Morgado L.N."/>
            <person name="Niskanen T."/>
            <person name="Noordeloos M.E."/>
            <person name="Ohm R.A."/>
            <person name="Ortiz-Santana B."/>
            <person name="Ovrebo C."/>
            <person name="Racz N."/>
            <person name="Riley R."/>
            <person name="Savchenko A."/>
            <person name="Shiryaev A."/>
            <person name="Soop K."/>
            <person name="Spirin V."/>
            <person name="Szebenyi C."/>
            <person name="Tomsovsky M."/>
            <person name="Tulloss R.E."/>
            <person name="Uehling J."/>
            <person name="Grigoriev I.V."/>
            <person name="Vagvolgyi C."/>
            <person name="Papp T."/>
            <person name="Martin F.M."/>
            <person name="Miettinen O."/>
            <person name="Hibbett D.S."/>
            <person name="Nagy L.G."/>
        </authorList>
    </citation>
    <scope>NUCLEOTIDE SEQUENCE [LARGE SCALE GENOMIC DNA]</scope>
    <source>
        <strain evidence="2 3">CBS 121175</strain>
    </source>
</reference>
<dbReference type="Proteomes" id="UP000307440">
    <property type="component" value="Unassembled WGS sequence"/>
</dbReference>
<name>A0A5C3KAP3_COPMA</name>
<keyword evidence="1" id="KW-0472">Membrane</keyword>
<keyword evidence="1" id="KW-1133">Transmembrane helix</keyword>